<organism evidence="1 2">
    <name type="scientific">Chaetoceros tenuissimus</name>
    <dbReference type="NCBI Taxonomy" id="426638"/>
    <lineage>
        <taxon>Eukaryota</taxon>
        <taxon>Sar</taxon>
        <taxon>Stramenopiles</taxon>
        <taxon>Ochrophyta</taxon>
        <taxon>Bacillariophyta</taxon>
        <taxon>Coscinodiscophyceae</taxon>
        <taxon>Chaetocerotophycidae</taxon>
        <taxon>Chaetocerotales</taxon>
        <taxon>Chaetocerotaceae</taxon>
        <taxon>Chaetoceros</taxon>
    </lineage>
</organism>
<evidence type="ECO:0000313" key="2">
    <source>
        <dbReference type="Proteomes" id="UP001054902"/>
    </source>
</evidence>
<sequence length="416" mass="47732">MSTRNGTFKRIRLKSPTRPVPVTANNIPVSSRHNTSILPSIVDSASPSCPFEEFQIEIHFNILSFLDFQAGPLVKENIPIYLKRLLQSYGSISKSTLKFALLYLQMNPIIGYDNFETPYVLDFLLWCIRNKVAFQKFVVGHDMSMRAMHLHQYLITNCNFAKLQEFKTLSKPDVGPQSLFMDLTHVNMLESNYLPLNILNADYTLHDAIVQSLGVKQQPVLKSLLVNLKIEVYHRPILDTFCHTLERLELFLCHSLSIKETDAFYTGLNDICTAISKMQKLKELEITVFGNPKHFLEQVNYPLDIKSNSLETFVLKQANVNILECPNLKQCHLVNDVDDGNVRIKETDDMSCDDDNICELKYGQVKGDLHGTFRVPNECMFHIELERDPDFSDDDDSDDDDIPFPVQLLFNALRDF</sequence>
<accession>A0AAD3D1H5</accession>
<gene>
    <name evidence="1" type="ORF">CTEN210_12603</name>
</gene>
<name>A0AAD3D1H5_9STRA</name>
<keyword evidence="2" id="KW-1185">Reference proteome</keyword>
<comment type="caution">
    <text evidence="1">The sequence shown here is derived from an EMBL/GenBank/DDBJ whole genome shotgun (WGS) entry which is preliminary data.</text>
</comment>
<evidence type="ECO:0000313" key="1">
    <source>
        <dbReference type="EMBL" id="GFH56127.1"/>
    </source>
</evidence>
<reference evidence="1 2" key="1">
    <citation type="journal article" date="2021" name="Sci. Rep.">
        <title>The genome of the diatom Chaetoceros tenuissimus carries an ancient integrated fragment of an extant virus.</title>
        <authorList>
            <person name="Hongo Y."/>
            <person name="Kimura K."/>
            <person name="Takaki Y."/>
            <person name="Yoshida Y."/>
            <person name="Baba S."/>
            <person name="Kobayashi G."/>
            <person name="Nagasaki K."/>
            <person name="Hano T."/>
            <person name="Tomaru Y."/>
        </authorList>
    </citation>
    <scope>NUCLEOTIDE SEQUENCE [LARGE SCALE GENOMIC DNA]</scope>
    <source>
        <strain evidence="1 2">NIES-3715</strain>
    </source>
</reference>
<protein>
    <submittedName>
        <fullName evidence="1">Uncharacterized protein</fullName>
    </submittedName>
</protein>
<proteinExistence type="predicted"/>
<dbReference type="EMBL" id="BLLK01000051">
    <property type="protein sequence ID" value="GFH56127.1"/>
    <property type="molecule type" value="Genomic_DNA"/>
</dbReference>
<dbReference type="AlphaFoldDB" id="A0AAD3D1H5"/>
<dbReference type="Proteomes" id="UP001054902">
    <property type="component" value="Unassembled WGS sequence"/>
</dbReference>